<keyword evidence="8 9" id="KW-0694">RNA-binding</keyword>
<evidence type="ECO:0008006" key="14">
    <source>
        <dbReference type="Google" id="ProtNLM"/>
    </source>
</evidence>
<dbReference type="GO" id="GO:0003723">
    <property type="term" value="F:RNA binding"/>
    <property type="evidence" value="ECO:0007669"/>
    <property type="project" value="UniProtKB-KW"/>
</dbReference>
<evidence type="ECO:0000256" key="3">
    <source>
        <dbReference type="ARBA" id="ARBA00022694"/>
    </source>
</evidence>
<proteinExistence type="inferred from homology"/>
<keyword evidence="7" id="KW-0460">Magnesium</keyword>
<dbReference type="InterPro" id="IPR032828">
    <property type="entry name" value="PolyA_RNA-bd"/>
</dbReference>
<keyword evidence="4" id="KW-0548">Nucleotidyltransferase</keyword>
<evidence type="ECO:0000256" key="8">
    <source>
        <dbReference type="ARBA" id="ARBA00022884"/>
    </source>
</evidence>
<evidence type="ECO:0000256" key="7">
    <source>
        <dbReference type="ARBA" id="ARBA00022842"/>
    </source>
</evidence>
<comment type="cofactor">
    <cofactor evidence="1">
        <name>Mg(2+)</name>
        <dbReference type="ChEBI" id="CHEBI:18420"/>
    </cofactor>
</comment>
<evidence type="ECO:0000256" key="1">
    <source>
        <dbReference type="ARBA" id="ARBA00001946"/>
    </source>
</evidence>
<organism evidence="12 13">
    <name type="scientific">Candidatus Wallbacteria bacterium HGW-Wallbacteria-1</name>
    <dbReference type="NCBI Taxonomy" id="2013854"/>
    <lineage>
        <taxon>Bacteria</taxon>
        <taxon>Candidatus Walliibacteriota</taxon>
    </lineage>
</organism>
<dbReference type="EMBL" id="PGXC01000003">
    <property type="protein sequence ID" value="PKK91282.1"/>
    <property type="molecule type" value="Genomic_DNA"/>
</dbReference>
<dbReference type="GO" id="GO:0000166">
    <property type="term" value="F:nucleotide binding"/>
    <property type="evidence" value="ECO:0007669"/>
    <property type="project" value="UniProtKB-KW"/>
</dbReference>
<feature type="domain" description="Poly A polymerase head" evidence="10">
    <location>
        <begin position="39"/>
        <end position="167"/>
    </location>
</feature>
<comment type="caution">
    <text evidence="12">The sequence shown here is derived from an EMBL/GenBank/DDBJ whole genome shotgun (WGS) entry which is preliminary data.</text>
</comment>
<evidence type="ECO:0000313" key="12">
    <source>
        <dbReference type="EMBL" id="PKK91282.1"/>
    </source>
</evidence>
<gene>
    <name evidence="12" type="ORF">CVV64_05815</name>
</gene>
<dbReference type="AlphaFoldDB" id="A0A2N1PSN3"/>
<dbReference type="PANTHER" id="PTHR47545">
    <property type="entry name" value="MULTIFUNCTIONAL CCA PROTEIN"/>
    <property type="match status" value="1"/>
</dbReference>
<dbReference type="SUPFAM" id="SSF81891">
    <property type="entry name" value="Poly A polymerase C-terminal region-like"/>
    <property type="match status" value="1"/>
</dbReference>
<evidence type="ECO:0000256" key="2">
    <source>
        <dbReference type="ARBA" id="ARBA00022679"/>
    </source>
</evidence>
<dbReference type="Pfam" id="PF12627">
    <property type="entry name" value="PolyA_pol_RNAbd"/>
    <property type="match status" value="1"/>
</dbReference>
<evidence type="ECO:0000256" key="6">
    <source>
        <dbReference type="ARBA" id="ARBA00022741"/>
    </source>
</evidence>
<feature type="domain" description="tRNA nucleotidyltransferase/poly(A) polymerase RNA and SrmB- binding" evidence="11">
    <location>
        <begin position="193"/>
        <end position="251"/>
    </location>
</feature>
<protein>
    <recommendedName>
        <fullName evidence="14">Poly A polymerase head domain-containing protein</fullName>
    </recommendedName>
</protein>
<name>A0A2N1PSN3_9BACT</name>
<evidence type="ECO:0000256" key="5">
    <source>
        <dbReference type="ARBA" id="ARBA00022723"/>
    </source>
</evidence>
<dbReference type="GO" id="GO:0016779">
    <property type="term" value="F:nucleotidyltransferase activity"/>
    <property type="evidence" value="ECO:0007669"/>
    <property type="project" value="UniProtKB-KW"/>
</dbReference>
<evidence type="ECO:0000259" key="11">
    <source>
        <dbReference type="Pfam" id="PF12627"/>
    </source>
</evidence>
<evidence type="ECO:0000256" key="4">
    <source>
        <dbReference type="ARBA" id="ARBA00022695"/>
    </source>
</evidence>
<keyword evidence="2 9" id="KW-0808">Transferase</keyword>
<evidence type="ECO:0000256" key="9">
    <source>
        <dbReference type="RuleBase" id="RU003953"/>
    </source>
</evidence>
<keyword evidence="6" id="KW-0547">Nucleotide-binding</keyword>
<dbReference type="Gene3D" id="1.10.3090.10">
    <property type="entry name" value="cca-adding enzyme, domain 2"/>
    <property type="match status" value="1"/>
</dbReference>
<evidence type="ECO:0000313" key="13">
    <source>
        <dbReference type="Proteomes" id="UP000233256"/>
    </source>
</evidence>
<comment type="similarity">
    <text evidence="9">Belongs to the tRNA nucleotidyltransferase/poly(A) polymerase family.</text>
</comment>
<dbReference type="InterPro" id="IPR043519">
    <property type="entry name" value="NT_sf"/>
</dbReference>
<dbReference type="SUPFAM" id="SSF81301">
    <property type="entry name" value="Nucleotidyltransferase"/>
    <property type="match status" value="1"/>
</dbReference>
<dbReference type="InterPro" id="IPR002646">
    <property type="entry name" value="PolA_pol_head_dom"/>
</dbReference>
<dbReference type="GO" id="GO:0046872">
    <property type="term" value="F:metal ion binding"/>
    <property type="evidence" value="ECO:0007669"/>
    <property type="project" value="UniProtKB-KW"/>
</dbReference>
<accession>A0A2N1PSN3</accession>
<keyword evidence="3" id="KW-0819">tRNA processing</keyword>
<keyword evidence="5" id="KW-0479">Metal-binding</keyword>
<sequence length="468" mass="52626">MSDNSYSSESLCFLSEQIRERGFSRALEILEEKFTGRIHLVGGAIRDAFLKRKSIKDLDLIIQSDSRKAALKVAKALDGTFFCLDDDLKTYRVVFHPDADHNNQTLTIDIAQWTAETLIADLRNRDFSINSVACSISALIPSSHIQTDQNVFIDPCQGIADIREKLMKASSPRSFCEDPVRTVRLFRFAAELNFTVHPETLKLCRDAAHLLKESAMERIRDEFSRILSSETPFSSLMAMKESELLPAIFPGKAAETVNDFFLPEPITSHETEWISFITDILSFSENINSPVQNHSLARDRSIRFCFALGKIILAMGNADTREIARNMKLTKKEETLLTRGLSFGINFPCHSCSDTTSLQPSNSLTRELILWGDIRFEILAAVSLWWSENSASGKWVYSHLSEMMKNIDKAKTLIGGREMASIPGVRGPLMGKALETAWTGYLLDSWKTTDEAVSYITSLLNESGELKR</sequence>
<dbReference type="GO" id="GO:0008033">
    <property type="term" value="P:tRNA processing"/>
    <property type="evidence" value="ECO:0007669"/>
    <property type="project" value="UniProtKB-KW"/>
</dbReference>
<dbReference type="Gene3D" id="3.30.460.10">
    <property type="entry name" value="Beta Polymerase, domain 2"/>
    <property type="match status" value="1"/>
</dbReference>
<dbReference type="InterPro" id="IPR050124">
    <property type="entry name" value="tRNA_CCA-adding_enzyme"/>
</dbReference>
<dbReference type="Proteomes" id="UP000233256">
    <property type="component" value="Unassembled WGS sequence"/>
</dbReference>
<dbReference type="Pfam" id="PF01743">
    <property type="entry name" value="PolyA_pol"/>
    <property type="match status" value="1"/>
</dbReference>
<reference evidence="12 13" key="1">
    <citation type="journal article" date="2017" name="ISME J.">
        <title>Potential for microbial H2 and metal transformations associated with novel bacteria and archaea in deep terrestrial subsurface sediments.</title>
        <authorList>
            <person name="Hernsdorf A.W."/>
            <person name="Amano Y."/>
            <person name="Miyakawa K."/>
            <person name="Ise K."/>
            <person name="Suzuki Y."/>
            <person name="Anantharaman K."/>
            <person name="Probst A."/>
            <person name="Burstein D."/>
            <person name="Thomas B.C."/>
            <person name="Banfield J.F."/>
        </authorList>
    </citation>
    <scope>NUCLEOTIDE SEQUENCE [LARGE SCALE GENOMIC DNA]</scope>
    <source>
        <strain evidence="12">HGW-Wallbacteria-1</strain>
    </source>
</reference>
<evidence type="ECO:0000259" key="10">
    <source>
        <dbReference type="Pfam" id="PF01743"/>
    </source>
</evidence>